<dbReference type="PROSITE" id="PS50263">
    <property type="entry name" value="CN_HYDROLASE"/>
    <property type="match status" value="1"/>
</dbReference>
<dbReference type="GO" id="GO:0050152">
    <property type="term" value="F:omega-amidase activity"/>
    <property type="evidence" value="ECO:0007669"/>
    <property type="project" value="UniProtKB-EC"/>
</dbReference>
<evidence type="ECO:0000313" key="7">
    <source>
        <dbReference type="EMBL" id="HJF93046.1"/>
    </source>
</evidence>
<dbReference type="Proteomes" id="UP000717835">
    <property type="component" value="Unassembled WGS sequence"/>
</dbReference>
<dbReference type="AlphaFoldDB" id="A0A921HY75"/>
<protein>
    <recommendedName>
        <fullName evidence="5">Omega-amidase YafV</fullName>
        <ecNumber evidence="3">3.5.1.3</ecNumber>
    </recommendedName>
</protein>
<keyword evidence="2" id="KW-0378">Hydrolase</keyword>
<comment type="similarity">
    <text evidence="1">Belongs to the carbon-nitrogen hydrolase superfamily. NIT1/NIT2 family.</text>
</comment>
<evidence type="ECO:0000256" key="5">
    <source>
        <dbReference type="ARBA" id="ARBA00072139"/>
    </source>
</evidence>
<accession>A0A921HY75</accession>
<dbReference type="EC" id="3.5.1.3" evidence="3"/>
<dbReference type="SUPFAM" id="SSF56317">
    <property type="entry name" value="Carbon-nitrogen hydrolase"/>
    <property type="match status" value="1"/>
</dbReference>
<dbReference type="InterPro" id="IPR052737">
    <property type="entry name" value="Omega-amidase_YafV"/>
</dbReference>
<comment type="caution">
    <text evidence="7">The sequence shown here is derived from an EMBL/GenBank/DDBJ whole genome shotgun (WGS) entry which is preliminary data.</text>
</comment>
<evidence type="ECO:0000256" key="4">
    <source>
        <dbReference type="ARBA" id="ARBA00052904"/>
    </source>
</evidence>
<proteinExistence type="inferred from homology"/>
<dbReference type="PANTHER" id="PTHR47799:SF1">
    <property type="entry name" value="OMEGA-AMIDASE YAFV"/>
    <property type="match status" value="1"/>
</dbReference>
<evidence type="ECO:0000256" key="1">
    <source>
        <dbReference type="ARBA" id="ARBA00010613"/>
    </source>
</evidence>
<dbReference type="GO" id="GO:0106008">
    <property type="term" value="F:2-oxoglutaramate amidase activity"/>
    <property type="evidence" value="ECO:0007669"/>
    <property type="project" value="TreeGrafter"/>
</dbReference>
<comment type="catalytic activity">
    <reaction evidence="4">
        <text>a monoamide of a dicarboxylate + H2O = a dicarboxylate + NH4(+)</text>
        <dbReference type="Rhea" id="RHEA:11716"/>
        <dbReference type="ChEBI" id="CHEBI:15377"/>
        <dbReference type="ChEBI" id="CHEBI:28938"/>
        <dbReference type="ChEBI" id="CHEBI:28965"/>
        <dbReference type="ChEBI" id="CHEBI:77450"/>
        <dbReference type="EC" id="3.5.1.3"/>
    </reaction>
</comment>
<reference evidence="7" key="1">
    <citation type="journal article" date="2021" name="PeerJ">
        <title>Extensive microbial diversity within the chicken gut microbiome revealed by metagenomics and culture.</title>
        <authorList>
            <person name="Gilroy R."/>
            <person name="Ravi A."/>
            <person name="Getino M."/>
            <person name="Pursley I."/>
            <person name="Horton D.L."/>
            <person name="Alikhan N.F."/>
            <person name="Baker D."/>
            <person name="Gharbi K."/>
            <person name="Hall N."/>
            <person name="Watson M."/>
            <person name="Adriaenssens E.M."/>
            <person name="Foster-Nyarko E."/>
            <person name="Jarju S."/>
            <person name="Secka A."/>
            <person name="Antonio M."/>
            <person name="Oren A."/>
            <person name="Chaudhuri R.R."/>
            <person name="La Ragione R."/>
            <person name="Hildebrand F."/>
            <person name="Pallen M.J."/>
        </authorList>
    </citation>
    <scope>NUCLEOTIDE SEQUENCE</scope>
    <source>
        <strain evidence="7">CHK55-1828</strain>
    </source>
</reference>
<dbReference type="CDD" id="cd07575">
    <property type="entry name" value="Xc-1258_like"/>
    <property type="match status" value="1"/>
</dbReference>
<evidence type="ECO:0000256" key="3">
    <source>
        <dbReference type="ARBA" id="ARBA00039118"/>
    </source>
</evidence>
<reference evidence="7" key="2">
    <citation type="submission" date="2021-09" db="EMBL/GenBank/DDBJ databases">
        <authorList>
            <person name="Gilroy R."/>
        </authorList>
    </citation>
    <scope>NUCLEOTIDE SEQUENCE</scope>
    <source>
        <strain evidence="7">CHK55-1828</strain>
    </source>
</reference>
<feature type="domain" description="CN hydrolase" evidence="6">
    <location>
        <begin position="1"/>
        <end position="235"/>
    </location>
</feature>
<evidence type="ECO:0000313" key="8">
    <source>
        <dbReference type="Proteomes" id="UP000717835"/>
    </source>
</evidence>
<dbReference type="EMBL" id="DYVX01000094">
    <property type="protein sequence ID" value="HJF93046.1"/>
    <property type="molecule type" value="Genomic_DNA"/>
</dbReference>
<dbReference type="RefSeq" id="WP_276829019.1">
    <property type="nucleotide sequence ID" value="NZ_DYVX01000094.1"/>
</dbReference>
<dbReference type="Gene3D" id="3.60.110.10">
    <property type="entry name" value="Carbon-nitrogen hydrolase"/>
    <property type="match status" value="1"/>
</dbReference>
<dbReference type="InterPro" id="IPR003010">
    <property type="entry name" value="C-N_Hydrolase"/>
</dbReference>
<dbReference type="FunFam" id="3.60.110.10:FF:000004">
    <property type="entry name" value="Carbon-nitrogen hydrolase"/>
    <property type="match status" value="1"/>
</dbReference>
<name>A0A921HY75_9BACT</name>
<dbReference type="InterPro" id="IPR036526">
    <property type="entry name" value="C-N_Hydrolase_sf"/>
</dbReference>
<organism evidence="7 8">
    <name type="scientific">Mediterranea massiliensis</name>
    <dbReference type="NCBI Taxonomy" id="1841865"/>
    <lineage>
        <taxon>Bacteria</taxon>
        <taxon>Pseudomonadati</taxon>
        <taxon>Bacteroidota</taxon>
        <taxon>Bacteroidia</taxon>
        <taxon>Bacteroidales</taxon>
        <taxon>Bacteroidaceae</taxon>
        <taxon>Mediterranea</taxon>
    </lineage>
</organism>
<dbReference type="PANTHER" id="PTHR47799">
    <property type="entry name" value="OMEGA-AMIDASE YAFV"/>
    <property type="match status" value="1"/>
</dbReference>
<dbReference type="NCBIfam" id="NF007757">
    <property type="entry name" value="PRK10438.1"/>
    <property type="match status" value="1"/>
</dbReference>
<gene>
    <name evidence="7" type="ORF">K8W02_11800</name>
</gene>
<evidence type="ECO:0000259" key="6">
    <source>
        <dbReference type="PROSITE" id="PS50263"/>
    </source>
</evidence>
<sequence length="258" mass="29407">MRISLIQTDIAWEDKQENLRRLRLRLEELKGRTDLVVVPETFTTGFSMNADRLAEPLTGPTVSLLQQWASKYCTALAGSFIARHDDGTCRNRFFFFTPDGKAAYYDKRHLFRMGHEDQYFAPGGERPVISYRDFRILPQVCYDLRFPVWSRNVDNGYDLAVYVASWPASRRQVWDVLLRARALENQCYVCGVNRTGIDGNDLLYDGGSVVYSPKGERLASLPDGHEGTATVDLDLASLQHFRKKFPVAADADPFVLQK</sequence>
<dbReference type="Pfam" id="PF00795">
    <property type="entry name" value="CN_hydrolase"/>
    <property type="match status" value="1"/>
</dbReference>
<evidence type="ECO:0000256" key="2">
    <source>
        <dbReference type="ARBA" id="ARBA00022801"/>
    </source>
</evidence>